<feature type="binding site" evidence="13">
    <location>
        <position position="596"/>
    </location>
    <ligand>
        <name>substrate</name>
    </ligand>
</feature>
<protein>
    <recommendedName>
        <fullName evidence="5">fumarylacetoacetase</fullName>
        <ecNumber evidence="5">3.7.1.2</ecNumber>
    </recommendedName>
</protein>
<dbReference type="PANTHER" id="PTHR43069:SF2">
    <property type="entry name" value="FUMARYLACETOACETASE"/>
    <property type="match status" value="1"/>
</dbReference>
<evidence type="ECO:0000256" key="9">
    <source>
        <dbReference type="ARBA" id="ARBA00022842"/>
    </source>
</evidence>
<dbReference type="Pfam" id="PF01557">
    <property type="entry name" value="FAA_hydrolase"/>
    <property type="match status" value="1"/>
</dbReference>
<accession>Q3JPA4</accession>
<evidence type="ECO:0000256" key="11">
    <source>
        <dbReference type="ARBA" id="ARBA00023232"/>
    </source>
</evidence>
<dbReference type="Proteomes" id="UP000002700">
    <property type="component" value="Chromosome I"/>
</dbReference>
<feature type="binding site" evidence="13">
    <location>
        <position position="610"/>
    </location>
    <ligand>
        <name>substrate</name>
    </ligand>
</feature>
<dbReference type="SUPFAM" id="SSF63433">
    <property type="entry name" value="Fumarylacetoacetate hydrolase, FAH, N-terminal domain"/>
    <property type="match status" value="1"/>
</dbReference>
<feature type="binding site" evidence="13">
    <location>
        <position position="818"/>
    </location>
    <ligand>
        <name>substrate</name>
    </ligand>
</feature>
<dbReference type="FunFam" id="3.90.850.10:FF:000004">
    <property type="entry name" value="Fumarylacetoacetase"/>
    <property type="match status" value="1"/>
</dbReference>
<dbReference type="Gene3D" id="3.90.850.10">
    <property type="entry name" value="Fumarylacetoacetase-like, C-terminal domain"/>
    <property type="match status" value="1"/>
</dbReference>
<keyword evidence="10" id="KW-0828">Tyrosine catabolism</keyword>
<feature type="region of interest" description="Disordered" evidence="15">
    <location>
        <begin position="127"/>
        <end position="152"/>
    </location>
</feature>
<evidence type="ECO:0000256" key="14">
    <source>
        <dbReference type="PIRSR" id="PIRSR605959-3"/>
    </source>
</evidence>
<feature type="binding site" evidence="13">
    <location>
        <position position="712"/>
    </location>
    <ligand>
        <name>substrate</name>
    </ligand>
</feature>
<evidence type="ECO:0000256" key="1">
    <source>
        <dbReference type="ARBA" id="ARBA00001913"/>
    </source>
</evidence>
<dbReference type="GO" id="GO:1902000">
    <property type="term" value="P:homogentisate catabolic process"/>
    <property type="evidence" value="ECO:0007669"/>
    <property type="project" value="TreeGrafter"/>
</dbReference>
<comment type="similarity">
    <text evidence="4">Belongs to the FAH family.</text>
</comment>
<evidence type="ECO:0000256" key="12">
    <source>
        <dbReference type="PIRSR" id="PIRSR605959-1"/>
    </source>
</evidence>
<dbReference type="EC" id="3.7.1.2" evidence="5"/>
<dbReference type="SUPFAM" id="SSF56529">
    <property type="entry name" value="FAH"/>
    <property type="match status" value="1"/>
</dbReference>
<feature type="binding site" evidence="14">
    <location>
        <position position="669"/>
    </location>
    <ligand>
        <name>Ca(2+)</name>
        <dbReference type="ChEBI" id="CHEBI:29108"/>
    </ligand>
</feature>
<feature type="binding site" evidence="14">
    <location>
        <position position="701"/>
    </location>
    <ligand>
        <name>Mg(2+)</name>
        <dbReference type="ChEBI" id="CHEBI:18420"/>
    </ligand>
</feature>
<dbReference type="AlphaFoldDB" id="Q3JPA4"/>
<keyword evidence="8 14" id="KW-0106">Calcium</keyword>
<dbReference type="NCBIfam" id="TIGR01266">
    <property type="entry name" value="fum_ac_acetase"/>
    <property type="match status" value="1"/>
</dbReference>
<dbReference type="InterPro" id="IPR005959">
    <property type="entry name" value="Fumarylacetoacetase"/>
</dbReference>
<evidence type="ECO:0000256" key="6">
    <source>
        <dbReference type="ARBA" id="ARBA00022723"/>
    </source>
</evidence>
<dbReference type="GO" id="GO:0006572">
    <property type="term" value="P:L-tyrosine catabolic process"/>
    <property type="evidence" value="ECO:0007669"/>
    <property type="project" value="UniProtKB-KW"/>
</dbReference>
<feature type="binding site" evidence="14">
    <location>
        <position position="721"/>
    </location>
    <ligand>
        <name>Mg(2+)</name>
        <dbReference type="ChEBI" id="CHEBI:18420"/>
    </ligand>
</feature>
<gene>
    <name evidence="18" type="primary">fahA</name>
    <name evidence="18" type="ordered locus">BURPS1710b_3227</name>
</gene>
<evidence type="ECO:0000256" key="4">
    <source>
        <dbReference type="ARBA" id="ARBA00010211"/>
    </source>
</evidence>
<keyword evidence="7 18" id="KW-0378">Hydrolase</keyword>
<feature type="binding site" evidence="14">
    <location>
        <position position="725"/>
    </location>
    <ligand>
        <name>Mg(2+)</name>
        <dbReference type="ChEBI" id="CHEBI:18420"/>
    </ligand>
</feature>
<evidence type="ECO:0000256" key="15">
    <source>
        <dbReference type="SAM" id="MobiDB-lite"/>
    </source>
</evidence>
<reference evidence="18 19" key="1">
    <citation type="submission" date="2005-09" db="EMBL/GenBank/DDBJ databases">
        <authorList>
            <person name="Woods D.E."/>
            <person name="Nierman W.C."/>
        </authorList>
    </citation>
    <scope>NUCLEOTIDE SEQUENCE [LARGE SCALE GENOMIC DNA]</scope>
    <source>
        <strain evidence="18 19">1710b</strain>
    </source>
</reference>
<dbReference type="HOGENOM" id="CLU_325345_0_0_4"/>
<evidence type="ECO:0000313" key="19">
    <source>
        <dbReference type="Proteomes" id="UP000002700"/>
    </source>
</evidence>
<comment type="pathway">
    <text evidence="3">Amino-acid degradation; L-phenylalanine degradation; acetoacetate and fumarate from L-phenylalanine: step 6/6.</text>
</comment>
<feature type="binding site" evidence="14">
    <location>
        <position position="701"/>
    </location>
    <ligand>
        <name>Ca(2+)</name>
        <dbReference type="ChEBI" id="CHEBI:29108"/>
    </ligand>
</feature>
<feature type="domain" description="Fumarylacetoacetase N-terminal" evidence="17">
    <location>
        <begin position="484"/>
        <end position="586"/>
    </location>
</feature>
<dbReference type="EnsemblBacteria" id="ABA50103">
    <property type="protein sequence ID" value="ABA50103"/>
    <property type="gene ID" value="BURPS1710b_3227"/>
</dbReference>
<dbReference type="InterPro" id="IPR036462">
    <property type="entry name" value="Fumarylacetoacetase_N_sf"/>
</dbReference>
<feature type="binding site" evidence="14">
    <location>
        <position position="594"/>
    </location>
    <ligand>
        <name>Ca(2+)</name>
        <dbReference type="ChEBI" id="CHEBI:29108"/>
    </ligand>
</feature>
<dbReference type="InterPro" id="IPR036663">
    <property type="entry name" value="Fumarylacetoacetase_C_sf"/>
</dbReference>
<keyword evidence="6 14" id="KW-0479">Metal-binding</keyword>
<sequence length="886" mass="98016">MNGENDNHDIGFFETGRSRLSERLRERIRDRGAAGRVAARAQLAAARAVRALRGAVLRHRVHRAARPQPPLVAVPDPARRRASAVRARVGRAPDRRRVRRFGRRAADAAEPVALGSAADARAADRFRRRLGDDGGQRLGRRDERLRDPPVRGEPLDARALLLQRGRRAADRAAGRAPLHHDGARPARRRAVRDRGDPARRALRGRAAGRARARLCMRELRCAAQAAGPRADRLERPRESARLPHAARVVRGSRRRVRARREAEWPALARGHRSFAVRRRRVARQLRAVQVRPASLQHDRLDQLRSSGPVDLPRAAVAKRYAGRRRDRLRDLPPALARGRGYVPPALVPPQRRERIHGARARRLRREGRRLRAGRREPAQLHVRPRARRGHVREGFFDRHVEAEQGRRHDGVHVRDPHADPADALRARHRATAGELLRMLARPQETLQSGATMSAIPDTLRASLDPSRKSWLDTANAAACDFPIQNLPFGIFSDARDASRRAGVALGDQIIDLAALARAGLLTVDGGAAVFARPALNDFISLGRDAWRSVRAQLSALFERGDARLRDDAALRAKVLVAQRDAALHLPVDIPGYTDFYSSKEHATNVGSMFRDPKNALLPNWSEMPIGYNGRASSVVVSGTPVRRPNGQLKLPDSERPVFGACRKLDIELETGFIVGRGNALGEPIACEDAESHIFGMVLLNDWSARDIQQWEYVPLGPFNAKTFATSISPWIVTLDALEPFRTAQPRQEPEPLAYLRHGGAHAFDIELEVRLRPEGAADATTIARTNFRHMYWTMAQQLAHHTVSGCNTRVGDLMGSGTISGPAKQAFGSLLELTWNGKEPVSLAGGGTRAFIEDGDELTLAGWCQGDGYRVGFGTCVGKILPARGR</sequence>
<comment type="cofactor">
    <cofactor evidence="1 14">
        <name>Ca(2+)</name>
        <dbReference type="ChEBI" id="CHEBI:29108"/>
    </cofactor>
</comment>
<evidence type="ECO:0000256" key="10">
    <source>
        <dbReference type="ARBA" id="ARBA00022878"/>
    </source>
</evidence>
<evidence type="ECO:0000313" key="18">
    <source>
        <dbReference type="EMBL" id="ABA50103.1"/>
    </source>
</evidence>
<feature type="binding site" evidence="13">
    <location>
        <position position="708"/>
    </location>
    <ligand>
        <name>substrate</name>
    </ligand>
</feature>
<keyword evidence="11" id="KW-0585">Phenylalanine catabolism</keyword>
<organism evidence="18 19">
    <name type="scientific">Burkholderia pseudomallei (strain 1710b)</name>
    <dbReference type="NCBI Taxonomy" id="320372"/>
    <lineage>
        <taxon>Bacteria</taxon>
        <taxon>Pseudomonadati</taxon>
        <taxon>Pseudomonadota</taxon>
        <taxon>Betaproteobacteria</taxon>
        <taxon>Burkholderiales</taxon>
        <taxon>Burkholderiaceae</taxon>
        <taxon>Burkholderia</taxon>
        <taxon>pseudomallei group</taxon>
    </lineage>
</organism>
<dbReference type="UniPathway" id="UPA00394"/>
<dbReference type="KEGG" id="bpm:BURPS1710b_3227"/>
<name>Q3JPA4_BURP1</name>
<dbReference type="InterPro" id="IPR011234">
    <property type="entry name" value="Fumarylacetoacetase-like_C"/>
</dbReference>
<dbReference type="PANTHER" id="PTHR43069">
    <property type="entry name" value="FUMARYLACETOACETASE"/>
    <property type="match status" value="1"/>
</dbReference>
<dbReference type="GO" id="GO:0004334">
    <property type="term" value="F:fumarylacetoacetase activity"/>
    <property type="evidence" value="ECO:0007669"/>
    <property type="project" value="UniProtKB-EC"/>
</dbReference>
<dbReference type="GO" id="GO:0046872">
    <property type="term" value="F:metal ion binding"/>
    <property type="evidence" value="ECO:0007669"/>
    <property type="project" value="UniProtKB-KW"/>
</dbReference>
<feature type="compositionally biased region" description="Basic and acidic residues" evidence="15">
    <location>
        <begin position="167"/>
        <end position="184"/>
    </location>
</feature>
<comment type="cofactor">
    <cofactor evidence="2 14">
        <name>Mg(2+)</name>
        <dbReference type="ChEBI" id="CHEBI:18420"/>
    </cofactor>
</comment>
<dbReference type="UniPathway" id="UPA00139">
    <property type="reaction ID" value="UER00341"/>
</dbReference>
<dbReference type="EMBL" id="CP000124">
    <property type="protein sequence ID" value="ABA50103.1"/>
    <property type="molecule type" value="Genomic_DNA"/>
</dbReference>
<feature type="binding site" evidence="14">
    <location>
        <position position="667"/>
    </location>
    <ligand>
        <name>Ca(2+)</name>
        <dbReference type="ChEBI" id="CHEBI:29108"/>
    </ligand>
</feature>
<evidence type="ECO:0000256" key="8">
    <source>
        <dbReference type="ARBA" id="ARBA00022837"/>
    </source>
</evidence>
<evidence type="ECO:0000256" key="2">
    <source>
        <dbReference type="ARBA" id="ARBA00001946"/>
    </source>
</evidence>
<keyword evidence="9 14" id="KW-0460">Magnesium</keyword>
<proteinExistence type="inferred from homology"/>
<evidence type="ECO:0000259" key="17">
    <source>
        <dbReference type="Pfam" id="PF09298"/>
    </source>
</evidence>
<dbReference type="Gene3D" id="2.30.30.230">
    <property type="entry name" value="Fumarylacetoacetase, N-terminal domain"/>
    <property type="match status" value="1"/>
</dbReference>
<feature type="region of interest" description="Disordered" evidence="15">
    <location>
        <begin position="166"/>
        <end position="205"/>
    </location>
</feature>
<feature type="domain" description="Fumarylacetoacetase-like C-terminal" evidence="16">
    <location>
        <begin position="592"/>
        <end position="862"/>
    </location>
</feature>
<feature type="active site" description="Proton acceptor" evidence="12">
    <location>
        <position position="601"/>
    </location>
</feature>
<dbReference type="Pfam" id="PF09298">
    <property type="entry name" value="FAA_hydrolase_N"/>
    <property type="match status" value="1"/>
</dbReference>
<evidence type="ECO:0000256" key="13">
    <source>
        <dbReference type="PIRSR" id="PIRSR605959-2"/>
    </source>
</evidence>
<evidence type="ECO:0000256" key="7">
    <source>
        <dbReference type="ARBA" id="ARBA00022801"/>
    </source>
</evidence>
<dbReference type="GO" id="GO:0019628">
    <property type="term" value="P:urate catabolic process"/>
    <property type="evidence" value="ECO:0007669"/>
    <property type="project" value="UniProtKB-UniPathway"/>
</dbReference>
<evidence type="ECO:0000259" key="16">
    <source>
        <dbReference type="Pfam" id="PF01557"/>
    </source>
</evidence>
<dbReference type="GO" id="GO:0006559">
    <property type="term" value="P:L-phenylalanine catabolic process"/>
    <property type="evidence" value="ECO:0007669"/>
    <property type="project" value="UniProtKB-UniPathway"/>
</dbReference>
<evidence type="ECO:0000256" key="5">
    <source>
        <dbReference type="ARBA" id="ARBA00012094"/>
    </source>
</evidence>
<dbReference type="InterPro" id="IPR015377">
    <property type="entry name" value="Fumarylacetoacetase_N"/>
</dbReference>
<evidence type="ECO:0000256" key="3">
    <source>
        <dbReference type="ARBA" id="ARBA00004782"/>
    </source>
</evidence>